<dbReference type="Proteomes" id="UP000009011">
    <property type="component" value="Chromosome"/>
</dbReference>
<dbReference type="InterPro" id="IPR025943">
    <property type="entry name" value="Sigma_54_int_dom_ATP-bd_2"/>
</dbReference>
<sequence>MAARILIADDEKPIRDSLKMVLEDEGYSTDVVGDGEEALEKIKSDKFDIVITDIKMPKLDGIQLLEQASKISPETFFVIMTAYASVNTAIDALRQGAYDYLIKPVEFDDLIIRIKRLLEYKNLAFENKSLRQRISTEADFSNLIGKSEPMRKVFSIITQVAPTNSNVLIIGKSGTGKELVAKAIHYNSNRRDKMFLPINCGAISENLIESELFGHKKGSFTGATEDKLGLFKVADGGTLFLDEIGDLPLNMQVKLLRAIEDRAFIPVGGVKPVSTDVRIIAATNQNLYEKTKTGEFREDLYYRLNVVEINLPALNERKEDIPLLVNHFIEKYSKEMGKKIIGTDNDTMRILLNHEWPGGVRELENVIERAIIFSSKELITVENLPEYLKGVPMAHDYPDSLKEAMRSFEREHILKVMKKYDYNKDEVAKALEIGLSSLYRKMDELNIPTKLSQEEDNL</sequence>
<dbReference type="OrthoDB" id="9782110at2"/>
<dbReference type="PROSITE" id="PS50045">
    <property type="entry name" value="SIGMA54_INTERACT_4"/>
    <property type="match status" value="1"/>
</dbReference>
<evidence type="ECO:0000256" key="6">
    <source>
        <dbReference type="ARBA" id="ARBA00023012"/>
    </source>
</evidence>
<dbReference type="InterPro" id="IPR058031">
    <property type="entry name" value="AAA_lid_NorR"/>
</dbReference>
<feature type="modified residue" description="4-aspartylphosphate" evidence="11">
    <location>
        <position position="53"/>
    </location>
</feature>
<evidence type="ECO:0000313" key="14">
    <source>
        <dbReference type="EMBL" id="AFN74731.1"/>
    </source>
</evidence>
<evidence type="ECO:0000313" key="15">
    <source>
        <dbReference type="Proteomes" id="UP000009011"/>
    </source>
</evidence>
<dbReference type="GO" id="GO:0043565">
    <property type="term" value="F:sequence-specific DNA binding"/>
    <property type="evidence" value="ECO:0007669"/>
    <property type="project" value="InterPro"/>
</dbReference>
<evidence type="ECO:0000256" key="9">
    <source>
        <dbReference type="ARBA" id="ARBA00023159"/>
    </source>
</evidence>
<dbReference type="FunFam" id="3.40.50.300:FF:000006">
    <property type="entry name" value="DNA-binding transcriptional regulator NtrC"/>
    <property type="match status" value="1"/>
</dbReference>
<keyword evidence="5" id="KW-0067">ATP-binding</keyword>
<evidence type="ECO:0000256" key="1">
    <source>
        <dbReference type="ARBA" id="ARBA00004496"/>
    </source>
</evidence>
<dbReference type="eggNOG" id="COG2204">
    <property type="taxonomic scope" value="Bacteria"/>
</dbReference>
<dbReference type="InterPro" id="IPR003593">
    <property type="entry name" value="AAA+_ATPase"/>
</dbReference>
<dbReference type="CDD" id="cd00009">
    <property type="entry name" value="AAA"/>
    <property type="match status" value="1"/>
</dbReference>
<evidence type="ECO:0000256" key="10">
    <source>
        <dbReference type="ARBA" id="ARBA00023163"/>
    </source>
</evidence>
<evidence type="ECO:0000256" key="3">
    <source>
        <dbReference type="ARBA" id="ARBA00022553"/>
    </source>
</evidence>
<dbReference type="Pfam" id="PF25601">
    <property type="entry name" value="AAA_lid_14"/>
    <property type="match status" value="1"/>
</dbReference>
<feature type="domain" description="Sigma-54 factor interaction" evidence="12">
    <location>
        <begin position="143"/>
        <end position="372"/>
    </location>
</feature>
<dbReference type="InterPro" id="IPR027417">
    <property type="entry name" value="P-loop_NTPase"/>
</dbReference>
<keyword evidence="9" id="KW-0010">Activator</keyword>
<dbReference type="SMART" id="SM00448">
    <property type="entry name" value="REC"/>
    <property type="match status" value="1"/>
</dbReference>
<dbReference type="GO" id="GO:0006355">
    <property type="term" value="P:regulation of DNA-templated transcription"/>
    <property type="evidence" value="ECO:0007669"/>
    <property type="project" value="InterPro"/>
</dbReference>
<dbReference type="KEGG" id="mro:MROS_1494"/>
<keyword evidence="10" id="KW-0804">Transcription</keyword>
<name>I7A492_MELRP</name>
<accession>I7A492</accession>
<dbReference type="InterPro" id="IPR001789">
    <property type="entry name" value="Sig_transdc_resp-reg_receiver"/>
</dbReference>
<dbReference type="InterPro" id="IPR002197">
    <property type="entry name" value="HTH_Fis"/>
</dbReference>
<keyword evidence="2" id="KW-0963">Cytoplasm</keyword>
<dbReference type="SUPFAM" id="SSF52540">
    <property type="entry name" value="P-loop containing nucleoside triphosphate hydrolases"/>
    <property type="match status" value="1"/>
</dbReference>
<evidence type="ECO:0000256" key="5">
    <source>
        <dbReference type="ARBA" id="ARBA00022840"/>
    </source>
</evidence>
<evidence type="ECO:0000259" key="13">
    <source>
        <dbReference type="PROSITE" id="PS50110"/>
    </source>
</evidence>
<dbReference type="STRING" id="1191523.MROS_1494"/>
<dbReference type="Gene3D" id="3.40.50.2300">
    <property type="match status" value="1"/>
</dbReference>
<keyword evidence="7" id="KW-0805">Transcription regulation</keyword>
<evidence type="ECO:0000256" key="2">
    <source>
        <dbReference type="ARBA" id="ARBA00022490"/>
    </source>
</evidence>
<keyword evidence="15" id="KW-1185">Reference proteome</keyword>
<dbReference type="InterPro" id="IPR009057">
    <property type="entry name" value="Homeodomain-like_sf"/>
</dbReference>
<dbReference type="RefSeq" id="WP_014856165.1">
    <property type="nucleotide sequence ID" value="NC_018178.1"/>
</dbReference>
<dbReference type="AlphaFoldDB" id="I7A492"/>
<evidence type="ECO:0000256" key="4">
    <source>
        <dbReference type="ARBA" id="ARBA00022741"/>
    </source>
</evidence>
<dbReference type="EMBL" id="CP003557">
    <property type="protein sequence ID" value="AFN74731.1"/>
    <property type="molecule type" value="Genomic_DNA"/>
</dbReference>
<dbReference type="InterPro" id="IPR011006">
    <property type="entry name" value="CheY-like_superfamily"/>
</dbReference>
<dbReference type="FunFam" id="1.10.8.60:FF:000014">
    <property type="entry name" value="DNA-binding transcriptional regulator NtrC"/>
    <property type="match status" value="1"/>
</dbReference>
<dbReference type="GO" id="GO:0000160">
    <property type="term" value="P:phosphorelay signal transduction system"/>
    <property type="evidence" value="ECO:0007669"/>
    <property type="project" value="UniProtKB-KW"/>
</dbReference>
<dbReference type="InterPro" id="IPR002078">
    <property type="entry name" value="Sigma_54_int"/>
</dbReference>
<keyword evidence="6" id="KW-0902">Two-component regulatory system</keyword>
<dbReference type="PROSITE" id="PS50110">
    <property type="entry name" value="RESPONSE_REGULATORY"/>
    <property type="match status" value="1"/>
</dbReference>
<evidence type="ECO:0000256" key="7">
    <source>
        <dbReference type="ARBA" id="ARBA00023015"/>
    </source>
</evidence>
<proteinExistence type="predicted"/>
<dbReference type="HOGENOM" id="CLU_000445_0_6_10"/>
<keyword evidence="3 11" id="KW-0597">Phosphoprotein</keyword>
<keyword evidence="4" id="KW-0547">Nucleotide-binding</keyword>
<dbReference type="Gene3D" id="1.10.10.60">
    <property type="entry name" value="Homeodomain-like"/>
    <property type="match status" value="1"/>
</dbReference>
<dbReference type="PROSITE" id="PS00676">
    <property type="entry name" value="SIGMA54_INTERACT_2"/>
    <property type="match status" value="1"/>
</dbReference>
<gene>
    <name evidence="14" type="ordered locus">MROS_1494</name>
</gene>
<dbReference type="FunFam" id="3.40.50.2300:FF:000018">
    <property type="entry name" value="DNA-binding transcriptional regulator NtrC"/>
    <property type="match status" value="1"/>
</dbReference>
<dbReference type="SUPFAM" id="SSF46689">
    <property type="entry name" value="Homeodomain-like"/>
    <property type="match status" value="1"/>
</dbReference>
<dbReference type="Gene3D" id="1.10.8.60">
    <property type="match status" value="1"/>
</dbReference>
<dbReference type="GO" id="GO:0005737">
    <property type="term" value="C:cytoplasm"/>
    <property type="evidence" value="ECO:0007669"/>
    <property type="project" value="UniProtKB-SubCell"/>
</dbReference>
<organism evidence="14 15">
    <name type="scientific">Melioribacter roseus (strain DSM 23840 / JCM 17771 / VKM B-2668 / P3M-2)</name>
    <dbReference type="NCBI Taxonomy" id="1191523"/>
    <lineage>
        <taxon>Bacteria</taxon>
        <taxon>Pseudomonadati</taxon>
        <taxon>Ignavibacteriota</taxon>
        <taxon>Ignavibacteria</taxon>
        <taxon>Ignavibacteriales</taxon>
        <taxon>Melioribacteraceae</taxon>
        <taxon>Melioribacter</taxon>
    </lineage>
</organism>
<feature type="domain" description="Response regulatory" evidence="13">
    <location>
        <begin position="4"/>
        <end position="118"/>
    </location>
</feature>
<dbReference type="PANTHER" id="PTHR32071">
    <property type="entry name" value="TRANSCRIPTIONAL REGULATORY PROTEIN"/>
    <property type="match status" value="1"/>
</dbReference>
<dbReference type="SMART" id="SM00382">
    <property type="entry name" value="AAA"/>
    <property type="match status" value="1"/>
</dbReference>
<dbReference type="GO" id="GO:0005524">
    <property type="term" value="F:ATP binding"/>
    <property type="evidence" value="ECO:0007669"/>
    <property type="project" value="UniProtKB-KW"/>
</dbReference>
<reference evidence="14 15" key="1">
    <citation type="journal article" date="2013" name="PLoS ONE">
        <title>Genomic analysis of Melioribacter roseus, facultatively anaerobic organotrophic bacterium representing a novel deep lineage within Bacteriodetes/Chlorobi group.</title>
        <authorList>
            <person name="Kadnikov V.V."/>
            <person name="Mardanov A.V."/>
            <person name="Podosokorskaya O.A."/>
            <person name="Gavrilov S.N."/>
            <person name="Kublanov I.V."/>
            <person name="Beletsky A.V."/>
            <person name="Bonch-Osmolovskaya E.A."/>
            <person name="Ravin N.V."/>
        </authorList>
    </citation>
    <scope>NUCLEOTIDE SEQUENCE [LARGE SCALE GENOMIC DNA]</scope>
    <source>
        <strain evidence="15">JCM 17771 / P3M-2</strain>
    </source>
</reference>
<evidence type="ECO:0000256" key="8">
    <source>
        <dbReference type="ARBA" id="ARBA00023125"/>
    </source>
</evidence>
<dbReference type="SUPFAM" id="SSF52172">
    <property type="entry name" value="CheY-like"/>
    <property type="match status" value="1"/>
</dbReference>
<dbReference type="Pfam" id="PF00072">
    <property type="entry name" value="Response_reg"/>
    <property type="match status" value="1"/>
</dbReference>
<evidence type="ECO:0000259" key="12">
    <source>
        <dbReference type="PROSITE" id="PS50045"/>
    </source>
</evidence>
<keyword evidence="8" id="KW-0238">DNA-binding</keyword>
<comment type="subcellular location">
    <subcellularLocation>
        <location evidence="1">Cytoplasm</location>
    </subcellularLocation>
</comment>
<dbReference type="Gene3D" id="3.40.50.300">
    <property type="entry name" value="P-loop containing nucleotide triphosphate hydrolases"/>
    <property type="match status" value="1"/>
</dbReference>
<evidence type="ECO:0000256" key="11">
    <source>
        <dbReference type="PROSITE-ProRule" id="PRU00169"/>
    </source>
</evidence>
<dbReference type="Pfam" id="PF02954">
    <property type="entry name" value="HTH_8"/>
    <property type="match status" value="1"/>
</dbReference>
<dbReference type="Pfam" id="PF00158">
    <property type="entry name" value="Sigma54_activat"/>
    <property type="match status" value="1"/>
</dbReference>
<protein>
    <submittedName>
        <fullName evidence="14">Transcriptional regulatory protein pilR</fullName>
    </submittedName>
</protein>